<name>A0A8H3BWP0_9AGAM</name>
<sequence>MRHGHYIFVPKDTNKGLSESYYGWVWDGMVIVVGCVSPETAEERTNYLNGLNLRLSANTFSPIPPLVILDDLAIIGSGRTPNWVTYRLPNLRAQRFYTVKPLQLDLILESQKLDPTHQRAFLDAAIASDPTRPQASSELNMPSMDSILDYVNIASVVDQLMHGKITTSSLIGSEVTQPKHEPTVQDSSVQSTLKAALLVPLKLLGIACNAPFPVLYSGSTLAKDMSATLQQIDVRLEQTLNAGEQYRATKPRNVRDIAWSTARYINFFNCVWLIANDIIIGAALGGFICENNVILARLGSQFTHYYFIELLRQSLHWLDNWPIGLKLNTELSGFLCASFSAGIDYWEYILKMATPYFPLALYCIGSAGSLGTTMILSLISDGLGILTLHIYVCYLLATTVFARLLKLIGSLFNLFRGKRRNILRNRTDTWNYDMDQLMLGTILFTLVTFLFPTVAVYYMLFTLTRLGVIGMQACLETILAFLNHFPLFALMLRMKDPARLPGGIELRLKTAVKSSDTVPSTRVELVNKPIPYSQIFFQHLIVWSKLSSHYNPLRLLRCALTGALITPISRYSIRFALPPPDPPSK</sequence>
<feature type="transmembrane region" description="Helical" evidence="1">
    <location>
        <begin position="385"/>
        <end position="415"/>
    </location>
</feature>
<accession>A0A8H3BWP0</accession>
<dbReference type="PANTHER" id="PTHR21329">
    <property type="entry name" value="PHOSPHATIDYLINOSITOL N-ACETYLGLUCOSAMINYLTRANSFERASE SUBUNIT Q-RELATED"/>
    <property type="match status" value="1"/>
</dbReference>
<dbReference type="PANTHER" id="PTHR21329:SF3">
    <property type="entry name" value="PHOSPHATIDYLINOSITOL N-ACETYLGLUCOSAMINYLTRANSFERASE SUBUNIT Q"/>
    <property type="match status" value="1"/>
</dbReference>
<dbReference type="AlphaFoldDB" id="A0A8H3BWP0"/>
<feature type="transmembrane region" description="Helical" evidence="1">
    <location>
        <begin position="436"/>
        <end position="460"/>
    </location>
</feature>
<proteinExistence type="predicted"/>
<evidence type="ECO:0000313" key="2">
    <source>
        <dbReference type="EMBL" id="CAE6465920.1"/>
    </source>
</evidence>
<evidence type="ECO:0000313" key="3">
    <source>
        <dbReference type="Proteomes" id="UP000663843"/>
    </source>
</evidence>
<keyword evidence="1" id="KW-0472">Membrane</keyword>
<protein>
    <recommendedName>
        <fullName evidence="4">N-acetylglucosaminyl-phosphatidylinositol biosynthetic protein gpi1 [Schizosaccharomyces pombe 972h-]</fullName>
    </recommendedName>
</protein>
<evidence type="ECO:0008006" key="4">
    <source>
        <dbReference type="Google" id="ProtNLM"/>
    </source>
</evidence>
<dbReference type="GO" id="GO:0016020">
    <property type="term" value="C:membrane"/>
    <property type="evidence" value="ECO:0007669"/>
    <property type="project" value="InterPro"/>
</dbReference>
<dbReference type="GO" id="GO:0005783">
    <property type="term" value="C:endoplasmic reticulum"/>
    <property type="evidence" value="ECO:0007669"/>
    <property type="project" value="TreeGrafter"/>
</dbReference>
<comment type="caution">
    <text evidence="2">The sequence shown here is derived from an EMBL/GenBank/DDBJ whole genome shotgun (WGS) entry which is preliminary data.</text>
</comment>
<dbReference type="Proteomes" id="UP000663843">
    <property type="component" value="Unassembled WGS sequence"/>
</dbReference>
<dbReference type="EMBL" id="CAJMWT010003194">
    <property type="protein sequence ID" value="CAE6465920.1"/>
    <property type="molecule type" value="Genomic_DNA"/>
</dbReference>
<keyword evidence="1" id="KW-0812">Transmembrane</keyword>
<dbReference type="Pfam" id="PF05024">
    <property type="entry name" value="Gpi1"/>
    <property type="match status" value="1"/>
</dbReference>
<keyword evidence="1" id="KW-1133">Transmembrane helix</keyword>
<gene>
    <name evidence="2" type="ORF">RDB_LOCUS101118</name>
</gene>
<organism evidence="2 3">
    <name type="scientific">Rhizoctonia solani</name>
    <dbReference type="NCBI Taxonomy" id="456999"/>
    <lineage>
        <taxon>Eukaryota</taxon>
        <taxon>Fungi</taxon>
        <taxon>Dikarya</taxon>
        <taxon>Basidiomycota</taxon>
        <taxon>Agaricomycotina</taxon>
        <taxon>Agaricomycetes</taxon>
        <taxon>Cantharellales</taxon>
        <taxon>Ceratobasidiaceae</taxon>
        <taxon>Rhizoctonia</taxon>
    </lineage>
</organism>
<dbReference type="GO" id="GO:0006506">
    <property type="term" value="P:GPI anchor biosynthetic process"/>
    <property type="evidence" value="ECO:0007669"/>
    <property type="project" value="InterPro"/>
</dbReference>
<evidence type="ECO:0000256" key="1">
    <source>
        <dbReference type="SAM" id="Phobius"/>
    </source>
</evidence>
<feature type="transmembrane region" description="Helical" evidence="1">
    <location>
        <begin position="359"/>
        <end position="379"/>
    </location>
</feature>
<dbReference type="InterPro" id="IPR007720">
    <property type="entry name" value="PigQ/GPI1"/>
</dbReference>
<reference evidence="2" key="1">
    <citation type="submission" date="2021-01" db="EMBL/GenBank/DDBJ databases">
        <authorList>
            <person name="Kaushik A."/>
        </authorList>
    </citation>
    <scope>NUCLEOTIDE SEQUENCE</scope>
    <source>
        <strain evidence="2">AG2-2IIIB</strain>
    </source>
</reference>
<feature type="transmembrane region" description="Helical" evidence="1">
    <location>
        <begin position="466"/>
        <end position="490"/>
    </location>
</feature>